<proteinExistence type="predicted"/>
<dbReference type="Proteomes" id="UP000242432">
    <property type="component" value="Unassembled WGS sequence"/>
</dbReference>
<sequence length="130" mass="15293">MTITNRLISPEHMHSSDWHFEIPKKKVQISGLDDDPFADDQFFPDDNVNDNEDYSFVFAFFRNQISWSEFKAEFDKLNMTQKMKAPFVFCGAMIQDFGYIIRDIFSIAVPIMLLACLGYVAWSLMLQYFF</sequence>
<gene>
    <name evidence="2" type="ORF">SAMN02745213_01342</name>
</gene>
<reference evidence="3" key="1">
    <citation type="submission" date="2017-02" db="EMBL/GenBank/DDBJ databases">
        <authorList>
            <person name="Varghese N."/>
            <person name="Submissions S."/>
        </authorList>
    </citation>
    <scope>NUCLEOTIDE SEQUENCE [LARGE SCALE GENOMIC DNA]</scope>
    <source>
        <strain evidence="3">DSM 3072</strain>
    </source>
</reference>
<evidence type="ECO:0000256" key="1">
    <source>
        <dbReference type="SAM" id="Phobius"/>
    </source>
</evidence>
<protein>
    <submittedName>
        <fullName evidence="2">Uncharacterized protein</fullName>
    </submittedName>
</protein>
<dbReference type="RefSeq" id="WP_078928818.1">
    <property type="nucleotide sequence ID" value="NZ_FUXX01000020.1"/>
</dbReference>
<evidence type="ECO:0000313" key="3">
    <source>
        <dbReference type="Proteomes" id="UP000242432"/>
    </source>
</evidence>
<dbReference type="AlphaFoldDB" id="A0A1T4VDK1"/>
<evidence type="ECO:0000313" key="2">
    <source>
        <dbReference type="EMBL" id="SKA62966.1"/>
    </source>
</evidence>
<name>A0A1T4VDK1_9GAMM</name>
<keyword evidence="1" id="KW-0812">Transmembrane</keyword>
<organism evidence="2 3">
    <name type="scientific">Succinivibrio dextrinosolvens DSM 3072</name>
    <dbReference type="NCBI Taxonomy" id="1123324"/>
    <lineage>
        <taxon>Bacteria</taxon>
        <taxon>Pseudomonadati</taxon>
        <taxon>Pseudomonadota</taxon>
        <taxon>Gammaproteobacteria</taxon>
        <taxon>Aeromonadales</taxon>
        <taxon>Succinivibrionaceae</taxon>
        <taxon>Succinivibrio</taxon>
    </lineage>
</organism>
<keyword evidence="1" id="KW-0472">Membrane</keyword>
<keyword evidence="1" id="KW-1133">Transmembrane helix</keyword>
<accession>A0A1T4VDK1</accession>
<keyword evidence="3" id="KW-1185">Reference proteome</keyword>
<feature type="transmembrane region" description="Helical" evidence="1">
    <location>
        <begin position="107"/>
        <end position="129"/>
    </location>
</feature>
<dbReference type="EMBL" id="FUXX01000020">
    <property type="protein sequence ID" value="SKA62966.1"/>
    <property type="molecule type" value="Genomic_DNA"/>
</dbReference>